<gene>
    <name evidence="24" type="ORF">POT9AD_0111</name>
</gene>
<dbReference type="AlphaFoldDB" id="A0A653AYN6"/>
<evidence type="ECO:0000256" key="16">
    <source>
        <dbReference type="ARBA" id="ARBA00023237"/>
    </source>
</evidence>
<keyword evidence="3 19" id="KW-0813">Transport</keyword>
<accession>A0A653AYN6</accession>
<dbReference type="InterPro" id="IPR036942">
    <property type="entry name" value="Beta-barrel_TonB_sf"/>
</dbReference>
<dbReference type="InterPro" id="IPR011662">
    <property type="entry name" value="Secretin/TonB_short_N"/>
</dbReference>
<keyword evidence="9" id="KW-0862">Zinc</keyword>
<dbReference type="SMART" id="SM00965">
    <property type="entry name" value="STN"/>
    <property type="match status" value="1"/>
</dbReference>
<keyword evidence="10" id="KW-0408">Iron</keyword>
<dbReference type="GO" id="GO:0006829">
    <property type="term" value="P:zinc ion transport"/>
    <property type="evidence" value="ECO:0007669"/>
    <property type="project" value="UniProtKB-KW"/>
</dbReference>
<evidence type="ECO:0000256" key="4">
    <source>
        <dbReference type="ARBA" id="ARBA00022452"/>
    </source>
</evidence>
<evidence type="ECO:0000256" key="13">
    <source>
        <dbReference type="ARBA" id="ARBA00023112"/>
    </source>
</evidence>
<dbReference type="SUPFAM" id="SSF56935">
    <property type="entry name" value="Porins"/>
    <property type="match status" value="1"/>
</dbReference>
<dbReference type="GO" id="GO:0015675">
    <property type="term" value="P:nickel cation transport"/>
    <property type="evidence" value="ECO:0007669"/>
    <property type="project" value="UniProtKB-KW"/>
</dbReference>
<keyword evidence="11" id="KW-0406">Ion transport</keyword>
<keyword evidence="6" id="KW-0533">Nickel</keyword>
<evidence type="ECO:0000256" key="18">
    <source>
        <dbReference type="ARBA" id="ARBA00072467"/>
    </source>
</evidence>
<feature type="domain" description="Secretin/TonB short N-terminal" evidence="23">
    <location>
        <begin position="67"/>
        <end position="117"/>
    </location>
</feature>
<comment type="subcellular location">
    <subcellularLocation>
        <location evidence="1 19">Cell outer membrane</location>
        <topology evidence="1 19">Multi-pass membrane protein</topology>
    </subcellularLocation>
</comment>
<evidence type="ECO:0000256" key="6">
    <source>
        <dbReference type="ARBA" id="ARBA00022596"/>
    </source>
</evidence>
<dbReference type="InterPro" id="IPR010105">
    <property type="entry name" value="TonB_sidphr_rcpt"/>
</dbReference>
<evidence type="ECO:0000256" key="14">
    <source>
        <dbReference type="ARBA" id="ARBA00023136"/>
    </source>
</evidence>
<protein>
    <recommendedName>
        <fullName evidence="18">Metal-pseudopaline receptor CntO</fullName>
    </recommendedName>
</protein>
<dbReference type="Pfam" id="PF00593">
    <property type="entry name" value="TonB_dep_Rec_b-barrel"/>
    <property type="match status" value="1"/>
</dbReference>
<dbReference type="FunFam" id="2.40.170.20:FF:000005">
    <property type="entry name" value="TonB-dependent siderophore receptor"/>
    <property type="match status" value="1"/>
</dbReference>
<evidence type="ECO:0000256" key="11">
    <source>
        <dbReference type="ARBA" id="ARBA00023065"/>
    </source>
</evidence>
<keyword evidence="13" id="KW-0921">Nickel transport</keyword>
<dbReference type="InterPro" id="IPR000531">
    <property type="entry name" value="Beta-barrel_TonB"/>
</dbReference>
<evidence type="ECO:0000256" key="21">
    <source>
        <dbReference type="SAM" id="MobiDB-lite"/>
    </source>
</evidence>
<dbReference type="NCBIfam" id="TIGR01783">
    <property type="entry name" value="TonB-siderophor"/>
    <property type="match status" value="1"/>
</dbReference>
<evidence type="ECO:0000259" key="23">
    <source>
        <dbReference type="SMART" id="SM00965"/>
    </source>
</evidence>
<dbReference type="PROSITE" id="PS52016">
    <property type="entry name" value="TONB_DEPENDENT_REC_3"/>
    <property type="match status" value="1"/>
</dbReference>
<dbReference type="Gene3D" id="2.40.170.20">
    <property type="entry name" value="TonB-dependent receptor, beta-barrel domain"/>
    <property type="match status" value="1"/>
</dbReference>
<dbReference type="PANTHER" id="PTHR32552:SF68">
    <property type="entry name" value="FERRICHROME OUTER MEMBRANE TRANSPORTER_PHAGE RECEPTOR"/>
    <property type="match status" value="1"/>
</dbReference>
<keyword evidence="15" id="KW-0675">Receptor</keyword>
<dbReference type="InterPro" id="IPR039426">
    <property type="entry name" value="TonB-dep_rcpt-like"/>
</dbReference>
<evidence type="ECO:0000256" key="8">
    <source>
        <dbReference type="ARBA" id="ARBA00022729"/>
    </source>
</evidence>
<dbReference type="Gene3D" id="3.55.50.30">
    <property type="match status" value="1"/>
</dbReference>
<keyword evidence="12 20" id="KW-0798">TonB box</keyword>
<reference evidence="24" key="1">
    <citation type="submission" date="2018-11" db="EMBL/GenBank/DDBJ databases">
        <authorList>
            <consortium name="Genoscope - CEA"/>
            <person name="William W."/>
        </authorList>
    </citation>
    <scope>NUCLEOTIDE SEQUENCE [LARGE SCALE GENOMIC DNA]</scope>
    <source>
        <strain evidence="24">T9AD</strain>
    </source>
</reference>
<dbReference type="GO" id="GO:0015891">
    <property type="term" value="P:siderophore transport"/>
    <property type="evidence" value="ECO:0007669"/>
    <property type="project" value="InterPro"/>
</dbReference>
<keyword evidence="4 19" id="KW-1134">Transmembrane beta strand</keyword>
<feature type="signal peptide" evidence="22">
    <location>
        <begin position="1"/>
        <end position="37"/>
    </location>
</feature>
<evidence type="ECO:0000256" key="17">
    <source>
        <dbReference type="ARBA" id="ARBA00056786"/>
    </source>
</evidence>
<evidence type="ECO:0000256" key="7">
    <source>
        <dbReference type="ARBA" id="ARBA00022692"/>
    </source>
</evidence>
<keyword evidence="16 19" id="KW-0998">Cell outer membrane</keyword>
<evidence type="ECO:0000313" key="24">
    <source>
        <dbReference type="EMBL" id="VDN61107.1"/>
    </source>
</evidence>
<keyword evidence="9" id="KW-0864">Zinc transport</keyword>
<evidence type="ECO:0000256" key="5">
    <source>
        <dbReference type="ARBA" id="ARBA00022496"/>
    </source>
</evidence>
<name>A0A653AYN6_ECTOL</name>
<evidence type="ECO:0000256" key="22">
    <source>
        <dbReference type="SAM" id="SignalP"/>
    </source>
</evidence>
<dbReference type="Gene3D" id="2.170.130.10">
    <property type="entry name" value="TonB-dependent receptor, plug domain"/>
    <property type="match status" value="1"/>
</dbReference>
<dbReference type="Pfam" id="PF07715">
    <property type="entry name" value="Plug"/>
    <property type="match status" value="1"/>
</dbReference>
<dbReference type="EMBL" id="LR130779">
    <property type="protein sequence ID" value="VDN61107.1"/>
    <property type="molecule type" value="Genomic_DNA"/>
</dbReference>
<evidence type="ECO:0000256" key="10">
    <source>
        <dbReference type="ARBA" id="ARBA00023004"/>
    </source>
</evidence>
<keyword evidence="5" id="KW-0410">Iron transport</keyword>
<evidence type="ECO:0000256" key="15">
    <source>
        <dbReference type="ARBA" id="ARBA00023170"/>
    </source>
</evidence>
<comment type="function">
    <text evidence="17">Transports the metallophore pseudopaline, which is involved in the acquisition of nickel and zinc, and thus enables bacterial growth inside the host, where metal access is limited. Is probably involved in the import of pseudopaline-metal complexes.</text>
</comment>
<evidence type="ECO:0000256" key="20">
    <source>
        <dbReference type="RuleBase" id="RU003357"/>
    </source>
</evidence>
<keyword evidence="7 19" id="KW-0812">Transmembrane</keyword>
<feature type="compositionally biased region" description="Basic and acidic residues" evidence="21">
    <location>
        <begin position="675"/>
        <end position="691"/>
    </location>
</feature>
<organism evidence="24">
    <name type="scientific">Ectopseudomonas oleovorans</name>
    <name type="common">Pseudomonas oleovorans</name>
    <dbReference type="NCBI Taxonomy" id="301"/>
    <lineage>
        <taxon>Bacteria</taxon>
        <taxon>Pseudomonadati</taxon>
        <taxon>Pseudomonadota</taxon>
        <taxon>Gammaproteobacteria</taxon>
        <taxon>Pseudomonadales</taxon>
        <taxon>Pseudomonadaceae</taxon>
        <taxon>Ectopseudomonas</taxon>
    </lineage>
</organism>
<dbReference type="GO" id="GO:0038023">
    <property type="term" value="F:signaling receptor activity"/>
    <property type="evidence" value="ECO:0007669"/>
    <property type="project" value="InterPro"/>
</dbReference>
<keyword evidence="14 19" id="KW-0472">Membrane</keyword>
<evidence type="ECO:0000256" key="19">
    <source>
        <dbReference type="PROSITE-ProRule" id="PRU01360"/>
    </source>
</evidence>
<dbReference type="GO" id="GO:0015344">
    <property type="term" value="F:siderophore uptake transmembrane transporter activity"/>
    <property type="evidence" value="ECO:0007669"/>
    <property type="project" value="TreeGrafter"/>
</dbReference>
<sequence length="789" mass="86496">MRATRSLPSPLQPRRLSTAICIALALCGGAASSPPMAAEPAPRMQAPDVPGGALDQVLSLYAERAGITLSYSPERVRGLVSPGSTGAQSVEEGLARVLGGTGLVAEKTASGYVVRPVTADDSYQLQPVTVEAAPTQSAFAPVPGYFASHASTASKTDRAILETAQSISVVTAGQIADRKVDRVEDAVAYSAGVRIGGSGLDPRFDQINIRGFDTTMSADFLDGLRQPYNGWLSIYATEAFALERIEVLKGPASVLYGQISPGGMVNRVSKRPSLDARNRVEIQAGNHEHRQGQFDIGGKLDEEGDVLFRAVGVYRDAEYDIEQLNNDVRLLAPSLSWQIDADTRLTLLAQYQERETAASPMLYHDGNRLTDFWQGDEYFDKLDQRQWTLGYEFEHIINDTFSLQQNLRYGQLDTTNQYLQPNGTISNGVMERYAVGVYEEMESVSSDTRLVSRFATGTLQHTLLSGWDYAWFDSSVLYASGPAPSIDISAPDYHQSVSRPGNPLADQDNLTQRSGLYLQDQIELQRWRLSAGIRRDWVHVRNSDNLSDSNRRTSDSATTYQLGALYLFDNGLAPYASYAESFLPQSGTNANGPLKPTEGTQYEIGLKYQPPGSSALFTASLYHLTQQNVSTRDPLDPLNTVQTGEQVSRGLELEAVADLSERLHLNASYSYNDPEVTRSNDGNEGKEPKDTPRHMAALWLDYNLPSGLGFGAGARYTGSVYGNDMNTVKSDDYTLFDAGVHYDFAGELDGVRLAVNARNLTDKQYVNCQDGYCYRGEARSLITSLSYSW</sequence>
<feature type="region of interest" description="Disordered" evidence="21">
    <location>
        <begin position="670"/>
        <end position="691"/>
    </location>
</feature>
<feature type="chain" id="PRO_5043523392" description="Metal-pseudopaline receptor CntO" evidence="22">
    <location>
        <begin position="38"/>
        <end position="789"/>
    </location>
</feature>
<evidence type="ECO:0000256" key="2">
    <source>
        <dbReference type="ARBA" id="ARBA00009810"/>
    </source>
</evidence>
<dbReference type="InterPro" id="IPR012910">
    <property type="entry name" value="Plug_dom"/>
</dbReference>
<proteinExistence type="inferred from homology"/>
<dbReference type="GO" id="GO:0009279">
    <property type="term" value="C:cell outer membrane"/>
    <property type="evidence" value="ECO:0007669"/>
    <property type="project" value="UniProtKB-SubCell"/>
</dbReference>
<evidence type="ECO:0000256" key="9">
    <source>
        <dbReference type="ARBA" id="ARBA00022906"/>
    </source>
</evidence>
<evidence type="ECO:0000256" key="3">
    <source>
        <dbReference type="ARBA" id="ARBA00022448"/>
    </source>
</evidence>
<dbReference type="InterPro" id="IPR037066">
    <property type="entry name" value="Plug_dom_sf"/>
</dbReference>
<evidence type="ECO:0000256" key="12">
    <source>
        <dbReference type="ARBA" id="ARBA00023077"/>
    </source>
</evidence>
<keyword evidence="8 22" id="KW-0732">Signal</keyword>
<dbReference type="FunFam" id="2.170.130.10:FF:000001">
    <property type="entry name" value="Catecholate siderophore TonB-dependent receptor"/>
    <property type="match status" value="1"/>
</dbReference>
<dbReference type="CDD" id="cd01347">
    <property type="entry name" value="ligand_gated_channel"/>
    <property type="match status" value="1"/>
</dbReference>
<evidence type="ECO:0000256" key="1">
    <source>
        <dbReference type="ARBA" id="ARBA00004571"/>
    </source>
</evidence>
<dbReference type="PANTHER" id="PTHR32552">
    <property type="entry name" value="FERRICHROME IRON RECEPTOR-RELATED"/>
    <property type="match status" value="1"/>
</dbReference>
<comment type="similarity">
    <text evidence="2 19 20">Belongs to the TonB-dependent receptor family.</text>
</comment>